<comment type="caution">
    <text evidence="1">The sequence shown here is derived from an EMBL/GenBank/DDBJ whole genome shotgun (WGS) entry which is preliminary data.</text>
</comment>
<dbReference type="Proteomes" id="UP000578686">
    <property type="component" value="Unassembled WGS sequence"/>
</dbReference>
<keyword evidence="2" id="KW-1185">Reference proteome</keyword>
<sequence>MHVVDCGERVVVTMPRAEFFLVASLMMEALETGDDRDFQTRVGATKDEVRALLLSLPDLPLNGRSQPL</sequence>
<dbReference type="EMBL" id="JAAVJD010000010">
    <property type="protein sequence ID" value="NJQ04577.1"/>
    <property type="molecule type" value="Genomic_DNA"/>
</dbReference>
<reference evidence="1 2" key="1">
    <citation type="submission" date="2020-03" db="EMBL/GenBank/DDBJ databases">
        <title>Draft genome of Streptomyces sp. ventii, isolated from the Axial Seamount in the Pacific Ocean, and resequencing of the two type strains Streptomyces lonarensis strain NCL 716 and Streptomyces bohaiensis strain 11A07.</title>
        <authorList>
            <person name="Loughran R.M."/>
            <person name="Pfannmuller K.M."/>
            <person name="Wasson B.J."/>
            <person name="Deadmond M.C."/>
            <person name="Paddock B.E."/>
            <person name="Koyack M.J."/>
            <person name="Gallegos D.A."/>
            <person name="Mitchell E.A."/>
            <person name="Ushijima B."/>
            <person name="Saw J.H."/>
            <person name="Mcphail K.L."/>
            <person name="Videau P."/>
        </authorList>
    </citation>
    <scope>NUCLEOTIDE SEQUENCE [LARGE SCALE GENOMIC DNA]</scope>
    <source>
        <strain evidence="1 2">NCL716</strain>
    </source>
</reference>
<name>A0A7X6CXV8_9ACTN</name>
<gene>
    <name evidence="1" type="ORF">HCN56_03015</name>
</gene>
<accession>A0A7X6CXV8</accession>
<evidence type="ECO:0000313" key="2">
    <source>
        <dbReference type="Proteomes" id="UP000578686"/>
    </source>
</evidence>
<proteinExistence type="predicted"/>
<dbReference type="RefSeq" id="WP_167967882.1">
    <property type="nucleotide sequence ID" value="NZ_BHZG01000001.1"/>
</dbReference>
<dbReference type="AlphaFoldDB" id="A0A7X6CXV8"/>
<protein>
    <submittedName>
        <fullName evidence="1">Uncharacterized protein</fullName>
    </submittedName>
</protein>
<evidence type="ECO:0000313" key="1">
    <source>
        <dbReference type="EMBL" id="NJQ04577.1"/>
    </source>
</evidence>
<organism evidence="1 2">
    <name type="scientific">Streptomyces lonarensis</name>
    <dbReference type="NCBI Taxonomy" id="700599"/>
    <lineage>
        <taxon>Bacteria</taxon>
        <taxon>Bacillati</taxon>
        <taxon>Actinomycetota</taxon>
        <taxon>Actinomycetes</taxon>
        <taxon>Kitasatosporales</taxon>
        <taxon>Streptomycetaceae</taxon>
        <taxon>Streptomyces</taxon>
    </lineage>
</organism>